<name>A0A1Y2APZ5_9TREE</name>
<feature type="region of interest" description="Disordered" evidence="1">
    <location>
        <begin position="43"/>
        <end position="173"/>
    </location>
</feature>
<protein>
    <submittedName>
        <fullName evidence="2">Uncharacterized protein</fullName>
    </submittedName>
</protein>
<evidence type="ECO:0000313" key="2">
    <source>
        <dbReference type="EMBL" id="ORY24005.1"/>
    </source>
</evidence>
<gene>
    <name evidence="2" type="ORF">BCR39DRAFT_548127</name>
</gene>
<dbReference type="EMBL" id="MCFC01000073">
    <property type="protein sequence ID" value="ORY24005.1"/>
    <property type="molecule type" value="Genomic_DNA"/>
</dbReference>
<keyword evidence="3" id="KW-1185">Reference proteome</keyword>
<feature type="compositionally biased region" description="Polar residues" evidence="1">
    <location>
        <begin position="43"/>
        <end position="78"/>
    </location>
</feature>
<dbReference type="AlphaFoldDB" id="A0A1Y2APZ5"/>
<proteinExistence type="predicted"/>
<accession>A0A1Y2APZ5</accession>
<dbReference type="Proteomes" id="UP000193986">
    <property type="component" value="Unassembled WGS sequence"/>
</dbReference>
<organism evidence="2 3">
    <name type="scientific">Naematelia encephala</name>
    <dbReference type="NCBI Taxonomy" id="71784"/>
    <lineage>
        <taxon>Eukaryota</taxon>
        <taxon>Fungi</taxon>
        <taxon>Dikarya</taxon>
        <taxon>Basidiomycota</taxon>
        <taxon>Agaricomycotina</taxon>
        <taxon>Tremellomycetes</taxon>
        <taxon>Tremellales</taxon>
        <taxon>Naemateliaceae</taxon>
        <taxon>Naematelia</taxon>
    </lineage>
</organism>
<feature type="compositionally biased region" description="Polar residues" evidence="1">
    <location>
        <begin position="111"/>
        <end position="131"/>
    </location>
</feature>
<feature type="compositionally biased region" description="Polar residues" evidence="1">
    <location>
        <begin position="151"/>
        <end position="162"/>
    </location>
</feature>
<comment type="caution">
    <text evidence="2">The sequence shown here is derived from an EMBL/GenBank/DDBJ whole genome shotgun (WGS) entry which is preliminary data.</text>
</comment>
<dbReference type="InParanoid" id="A0A1Y2APZ5"/>
<reference evidence="2 3" key="1">
    <citation type="submission" date="2016-07" db="EMBL/GenBank/DDBJ databases">
        <title>Pervasive Adenine N6-methylation of Active Genes in Fungi.</title>
        <authorList>
            <consortium name="DOE Joint Genome Institute"/>
            <person name="Mondo S.J."/>
            <person name="Dannebaum R.O."/>
            <person name="Kuo R.C."/>
            <person name="Labutti K."/>
            <person name="Haridas S."/>
            <person name="Kuo A."/>
            <person name="Salamov A."/>
            <person name="Ahrendt S.R."/>
            <person name="Lipzen A."/>
            <person name="Sullivan W."/>
            <person name="Andreopoulos W.B."/>
            <person name="Clum A."/>
            <person name="Lindquist E."/>
            <person name="Daum C."/>
            <person name="Ramamoorthy G.K."/>
            <person name="Gryganskyi A."/>
            <person name="Culley D."/>
            <person name="Magnuson J.K."/>
            <person name="James T.Y."/>
            <person name="O'Malley M.A."/>
            <person name="Stajich J.E."/>
            <person name="Spatafora J.W."/>
            <person name="Visel A."/>
            <person name="Grigoriev I.V."/>
        </authorList>
    </citation>
    <scope>NUCLEOTIDE SEQUENCE [LARGE SCALE GENOMIC DNA]</scope>
    <source>
        <strain evidence="2 3">68-887.2</strain>
    </source>
</reference>
<sequence length="173" mass="18305">MSSMLSLVPDPIRTFRSLGSGLSSLRSLSSLFGWPFTKSLGTSTGATDETFESSTVKGSTVNTRQSSVPSWSDVQSTVFPELTTLPGSFPLSPSEKSSDPSGPVTEDLRTTGASGFGRSTDNNDLTNNGSTIIDHPSTDLQPKASLDQDRTNGYSACSSPLSPQLKLEISRVH</sequence>
<evidence type="ECO:0000313" key="3">
    <source>
        <dbReference type="Proteomes" id="UP000193986"/>
    </source>
</evidence>
<evidence type="ECO:0000256" key="1">
    <source>
        <dbReference type="SAM" id="MobiDB-lite"/>
    </source>
</evidence>